<feature type="domain" description="Response regulatory" evidence="5">
    <location>
        <begin position="3"/>
        <end position="119"/>
    </location>
</feature>
<dbReference type="InterPro" id="IPR058245">
    <property type="entry name" value="NreC/VraR/RcsB-like_REC"/>
</dbReference>
<dbReference type="InterPro" id="IPR051015">
    <property type="entry name" value="EvgA-like"/>
</dbReference>
<sequence length="216" mass="23524">MITLLIADDHPLYRDALKGALSLNLPDLRMLEAGDLNHTVSLLQHEDIDLLLLDLHMPGSNDLFGLLHIRKLFPGLPVAVVSGTEDATIISKIVGVGALGFIPKTASSADIAEAVQVILDGDIWVPESVTDHLEEVDESFSELADKVSSLTPSQYKVLCYMRDGLLNKQIGYNLDIAEATVKAHVTAIFKKLGINNRTQAVLIASQLELEPPEQRV</sequence>
<keyword evidence="1 3" id="KW-0597">Phosphoprotein</keyword>
<dbReference type="Pfam" id="PF00072">
    <property type="entry name" value="Response_reg"/>
    <property type="match status" value="1"/>
</dbReference>
<dbReference type="InterPro" id="IPR011006">
    <property type="entry name" value="CheY-like_superfamily"/>
</dbReference>
<dbReference type="PANTHER" id="PTHR45566">
    <property type="entry name" value="HTH-TYPE TRANSCRIPTIONAL REGULATOR YHJB-RELATED"/>
    <property type="match status" value="1"/>
</dbReference>
<dbReference type="RefSeq" id="WP_191026199.1">
    <property type="nucleotide sequence ID" value="NZ_JABBXD010000009.1"/>
</dbReference>
<dbReference type="SUPFAM" id="SSF46894">
    <property type="entry name" value="C-terminal effector domain of the bipartite response regulators"/>
    <property type="match status" value="1"/>
</dbReference>
<dbReference type="SMART" id="SM00448">
    <property type="entry name" value="REC"/>
    <property type="match status" value="1"/>
</dbReference>
<dbReference type="SMART" id="SM00421">
    <property type="entry name" value="HTH_LUXR"/>
    <property type="match status" value="1"/>
</dbReference>
<dbReference type="Gene3D" id="3.40.50.2300">
    <property type="match status" value="1"/>
</dbReference>
<dbReference type="Pfam" id="PF00196">
    <property type="entry name" value="GerE"/>
    <property type="match status" value="1"/>
</dbReference>
<dbReference type="PANTHER" id="PTHR45566:SF1">
    <property type="entry name" value="HTH-TYPE TRANSCRIPTIONAL REGULATOR YHJB-RELATED"/>
    <property type="match status" value="1"/>
</dbReference>
<evidence type="ECO:0000256" key="1">
    <source>
        <dbReference type="ARBA" id="ARBA00022553"/>
    </source>
</evidence>
<dbReference type="InterPro" id="IPR000792">
    <property type="entry name" value="Tscrpt_reg_LuxR_C"/>
</dbReference>
<evidence type="ECO:0000259" key="4">
    <source>
        <dbReference type="PROSITE" id="PS50043"/>
    </source>
</evidence>
<dbReference type="PROSITE" id="PS50043">
    <property type="entry name" value="HTH_LUXR_2"/>
    <property type="match status" value="1"/>
</dbReference>
<reference evidence="6 7" key="1">
    <citation type="submission" date="2020-04" db="EMBL/GenBank/DDBJ databases">
        <title>Salinimonas sp. HHU 13199.</title>
        <authorList>
            <person name="Cui X."/>
            <person name="Zhang D."/>
        </authorList>
    </citation>
    <scope>NUCLEOTIDE SEQUENCE [LARGE SCALE GENOMIC DNA]</scope>
    <source>
        <strain evidence="6 7">HHU 13199</strain>
    </source>
</reference>
<evidence type="ECO:0000256" key="3">
    <source>
        <dbReference type="PROSITE-ProRule" id="PRU00169"/>
    </source>
</evidence>
<dbReference type="CDD" id="cd17535">
    <property type="entry name" value="REC_NarL-like"/>
    <property type="match status" value="1"/>
</dbReference>
<evidence type="ECO:0000259" key="5">
    <source>
        <dbReference type="PROSITE" id="PS50110"/>
    </source>
</evidence>
<dbReference type="CDD" id="cd06170">
    <property type="entry name" value="LuxR_C_like"/>
    <property type="match status" value="1"/>
</dbReference>
<dbReference type="SUPFAM" id="SSF52172">
    <property type="entry name" value="CheY-like"/>
    <property type="match status" value="1"/>
</dbReference>
<gene>
    <name evidence="6" type="ORF">HHX48_14800</name>
</gene>
<evidence type="ECO:0000256" key="2">
    <source>
        <dbReference type="ARBA" id="ARBA00023125"/>
    </source>
</evidence>
<protein>
    <submittedName>
        <fullName evidence="6">Response regulator transcription factor</fullName>
    </submittedName>
</protein>
<evidence type="ECO:0000313" key="6">
    <source>
        <dbReference type="EMBL" id="MBD3587012.1"/>
    </source>
</evidence>
<accession>A0ABR8LLD1</accession>
<dbReference type="InterPro" id="IPR001789">
    <property type="entry name" value="Sig_transdc_resp-reg_receiver"/>
</dbReference>
<name>A0ABR8LLD1_9ALTE</name>
<dbReference type="PROSITE" id="PS00622">
    <property type="entry name" value="HTH_LUXR_1"/>
    <property type="match status" value="1"/>
</dbReference>
<keyword evidence="7" id="KW-1185">Reference proteome</keyword>
<dbReference type="Proteomes" id="UP000624419">
    <property type="component" value="Unassembled WGS sequence"/>
</dbReference>
<proteinExistence type="predicted"/>
<dbReference type="PROSITE" id="PS50110">
    <property type="entry name" value="RESPONSE_REGULATORY"/>
    <property type="match status" value="1"/>
</dbReference>
<feature type="modified residue" description="4-aspartylphosphate" evidence="3">
    <location>
        <position position="54"/>
    </location>
</feature>
<dbReference type="InterPro" id="IPR016032">
    <property type="entry name" value="Sig_transdc_resp-reg_C-effctor"/>
</dbReference>
<comment type="caution">
    <text evidence="6">The sequence shown here is derived from an EMBL/GenBank/DDBJ whole genome shotgun (WGS) entry which is preliminary data.</text>
</comment>
<feature type="domain" description="HTH luxR-type" evidence="4">
    <location>
        <begin position="143"/>
        <end position="208"/>
    </location>
</feature>
<evidence type="ECO:0000313" key="7">
    <source>
        <dbReference type="Proteomes" id="UP000624419"/>
    </source>
</evidence>
<keyword evidence="2" id="KW-0238">DNA-binding</keyword>
<dbReference type="EMBL" id="JABBXD010000009">
    <property type="protein sequence ID" value="MBD3587012.1"/>
    <property type="molecule type" value="Genomic_DNA"/>
</dbReference>
<organism evidence="6 7">
    <name type="scientific">Salinimonas profundi</name>
    <dbReference type="NCBI Taxonomy" id="2729140"/>
    <lineage>
        <taxon>Bacteria</taxon>
        <taxon>Pseudomonadati</taxon>
        <taxon>Pseudomonadota</taxon>
        <taxon>Gammaproteobacteria</taxon>
        <taxon>Alteromonadales</taxon>
        <taxon>Alteromonadaceae</taxon>
        <taxon>Alteromonas/Salinimonas group</taxon>
        <taxon>Salinimonas</taxon>
    </lineage>
</organism>
<dbReference type="PRINTS" id="PR00038">
    <property type="entry name" value="HTHLUXR"/>
</dbReference>